<dbReference type="SUPFAM" id="SSF69279">
    <property type="entry name" value="Phage tail proteins"/>
    <property type="match status" value="1"/>
</dbReference>
<dbReference type="Gene3D" id="2.40.50.230">
    <property type="entry name" value="Gp5 N-terminal domain"/>
    <property type="match status" value="1"/>
</dbReference>
<organism evidence="2 3">
    <name type="scientific">Flavivirga aquatica</name>
    <dbReference type="NCBI Taxonomy" id="1849968"/>
    <lineage>
        <taxon>Bacteria</taxon>
        <taxon>Pseudomonadati</taxon>
        <taxon>Bacteroidota</taxon>
        <taxon>Flavobacteriia</taxon>
        <taxon>Flavobacteriales</taxon>
        <taxon>Flavobacteriaceae</taxon>
        <taxon>Flavivirga</taxon>
    </lineage>
</organism>
<evidence type="ECO:0000259" key="1">
    <source>
        <dbReference type="Pfam" id="PF04717"/>
    </source>
</evidence>
<keyword evidence="3" id="KW-1185">Reference proteome</keyword>
<dbReference type="OrthoDB" id="727155at2"/>
<protein>
    <recommendedName>
        <fullName evidence="1">Gp5/Type VI secretion system Vgr protein OB-fold domain-containing protein</fullName>
    </recommendedName>
</protein>
<dbReference type="RefSeq" id="WP_069828508.1">
    <property type="nucleotide sequence ID" value="NZ_MDJD01000006.1"/>
</dbReference>
<dbReference type="SUPFAM" id="SSF69255">
    <property type="entry name" value="gp5 N-terminal domain-like"/>
    <property type="match status" value="1"/>
</dbReference>
<dbReference type="InterPro" id="IPR006531">
    <property type="entry name" value="Gp5/Vgr_OB"/>
</dbReference>
<dbReference type="Gene3D" id="2.30.110.50">
    <property type="match status" value="1"/>
</dbReference>
<name>A0A1E5TES5_9FLAO</name>
<dbReference type="Pfam" id="PF04717">
    <property type="entry name" value="Phage_base_V"/>
    <property type="match status" value="1"/>
</dbReference>
<gene>
    <name evidence="2" type="ORF">A8C32_10070</name>
</gene>
<proteinExistence type="predicted"/>
<reference evidence="2 3" key="1">
    <citation type="submission" date="2016-05" db="EMBL/GenBank/DDBJ databases">
        <title>Draft Genome Sequence of Algibacter sp. Strain SK-16 Isolated from the Surface Water of Aburatsubo Inlet.</title>
        <authorList>
            <person name="Wong S.-K."/>
            <person name="Yoshizawa S."/>
            <person name="Nakajima Y."/>
            <person name="Ogura Y."/>
            <person name="Tetsuya H."/>
            <person name="Hamasaki K."/>
        </authorList>
    </citation>
    <scope>NUCLEOTIDE SEQUENCE [LARGE SCALE GENOMIC DNA]</scope>
    <source>
        <strain evidence="2 3">SK-16</strain>
    </source>
</reference>
<dbReference type="InterPro" id="IPR037026">
    <property type="entry name" value="Vgr_OB-fold_dom_sf"/>
</dbReference>
<sequence length="609" mass="67040">MNNVTSISLDGKRLKNFQKLKIKECINEHAKCVLDVDIAELQSRGSHTIDAVRELLGRPLLVTFEKGNAIDLLFLIVDISIKNKQGHEGVFRIKAASKSIKLNGLPSNRSWLNKSLENIVKDVIDETGIEAQIQPQYKGSIEYMVRYQESNWDFLKRLAKTYSEPLQNDGVKLVVGPQPFETPLELEYGRELSNIKLDIKTRAVNHAVYSYNAEEDALNESKAKNNIEGLNELSMSSLNTSLEMYPDSAIAHTEARTKNKSEVDDYTAKKQASAAADLHVLEADCNVQGLKLGRIINVKSALNQGSLGGFDLKNYGEYKIIEIKHKATGKGTYQCHFKAIPSGIIILPEPKVALPKANAQVATVISNEDPRGMGRIKVQMGWQKHQDTTSWIRVLSGDSGSSSNHEQNRGHVFIPEVGDQVMVGFRYSDPQRPFVLGSLFHGNNGAGGGIDNTKKSIITRSGHVIEFNDTDRAESITITDKNKNIIFIDTANKNIKISAPETIDIEAKNINMRAEEKIYMQAQHMETQIGEDKIVGVGNNLEITAESSYKLSTTEHSETIEGNKTVNIQSSLSVNASDAELIAGNGDINIQGPGITTVQGGQDVKVSKG</sequence>
<dbReference type="Gene3D" id="4.10.220.110">
    <property type="match status" value="1"/>
</dbReference>
<feature type="domain" description="Gp5/Type VI secretion system Vgr protein OB-fold" evidence="1">
    <location>
        <begin position="361"/>
        <end position="440"/>
    </location>
</feature>
<comment type="caution">
    <text evidence="2">The sequence shown here is derived from an EMBL/GenBank/DDBJ whole genome shotgun (WGS) entry which is preliminary data.</text>
</comment>
<accession>A0A1E5TES5</accession>
<dbReference type="Proteomes" id="UP000095713">
    <property type="component" value="Unassembled WGS sequence"/>
</dbReference>
<evidence type="ECO:0000313" key="2">
    <source>
        <dbReference type="EMBL" id="OEK09848.1"/>
    </source>
</evidence>
<dbReference type="Pfam" id="PF05954">
    <property type="entry name" value="Phage_GPD"/>
    <property type="match status" value="1"/>
</dbReference>
<dbReference type="STRING" id="1849968.A8C32_10070"/>
<dbReference type="SUPFAM" id="SSF69349">
    <property type="entry name" value="Phage fibre proteins"/>
    <property type="match status" value="1"/>
</dbReference>
<dbReference type="Gene3D" id="3.55.50.10">
    <property type="entry name" value="Baseplate protein-like domains"/>
    <property type="match status" value="1"/>
</dbReference>
<dbReference type="AlphaFoldDB" id="A0A1E5TES5"/>
<dbReference type="EMBL" id="MDJD01000006">
    <property type="protein sequence ID" value="OEK09848.1"/>
    <property type="molecule type" value="Genomic_DNA"/>
</dbReference>
<evidence type="ECO:0000313" key="3">
    <source>
        <dbReference type="Proteomes" id="UP000095713"/>
    </source>
</evidence>